<protein>
    <submittedName>
        <fullName evidence="3">Outer membrane protein with beta-barrel domain</fullName>
    </submittedName>
</protein>
<evidence type="ECO:0000259" key="2">
    <source>
        <dbReference type="Pfam" id="PF13568"/>
    </source>
</evidence>
<organism evidence="3 4">
    <name type="scientific">Mongoliibacter ruber</name>
    <dbReference type="NCBI Taxonomy" id="1750599"/>
    <lineage>
        <taxon>Bacteria</taxon>
        <taxon>Pseudomonadati</taxon>
        <taxon>Bacteroidota</taxon>
        <taxon>Cytophagia</taxon>
        <taxon>Cytophagales</taxon>
        <taxon>Cyclobacteriaceae</taxon>
        <taxon>Mongoliibacter</taxon>
    </lineage>
</organism>
<keyword evidence="4" id="KW-1185">Reference proteome</keyword>
<keyword evidence="1" id="KW-0732">Signal</keyword>
<evidence type="ECO:0000313" key="3">
    <source>
        <dbReference type="EMBL" id="PRY87660.1"/>
    </source>
</evidence>
<dbReference type="Proteomes" id="UP000238157">
    <property type="component" value="Unassembled WGS sequence"/>
</dbReference>
<dbReference type="InterPro" id="IPR025665">
    <property type="entry name" value="Beta-barrel_OMP_2"/>
</dbReference>
<proteinExistence type="predicted"/>
<accession>A0A2T0WLS6</accession>
<feature type="chain" id="PRO_5015455884" evidence="1">
    <location>
        <begin position="19"/>
        <end position="198"/>
    </location>
</feature>
<comment type="caution">
    <text evidence="3">The sequence shown here is derived from an EMBL/GenBank/DDBJ whole genome shotgun (WGS) entry which is preliminary data.</text>
</comment>
<gene>
    <name evidence="3" type="ORF">CLW00_106288</name>
</gene>
<dbReference type="EMBL" id="PVTR01000006">
    <property type="protein sequence ID" value="PRY87660.1"/>
    <property type="molecule type" value="Genomic_DNA"/>
</dbReference>
<evidence type="ECO:0000313" key="4">
    <source>
        <dbReference type="Proteomes" id="UP000238157"/>
    </source>
</evidence>
<dbReference type="Pfam" id="PF13568">
    <property type="entry name" value="OMP_b-brl_2"/>
    <property type="match status" value="1"/>
</dbReference>
<dbReference type="RefSeq" id="WP_106133941.1">
    <property type="nucleotide sequence ID" value="NZ_PVTR01000006.1"/>
</dbReference>
<sequence>MKKLTMIFAVMALFAVNANSQSSNEGRGGLGVRGGGNFFTFGGGDISEDNYTNRTGFHLGLYSTIFLGQSFAIEPGAYYSMKGTRNDDFLNSRANLNYIDVPILARAYLTEGLNIFAGPQISFLTSSTFEGDLFGSTVSFDSDNVRETDYGVVVGLGYNLPKGLNVQGSYNYGMAPVFKNSNSNAYNRGFQLSVGLTF</sequence>
<evidence type="ECO:0000256" key="1">
    <source>
        <dbReference type="SAM" id="SignalP"/>
    </source>
</evidence>
<dbReference type="OrthoDB" id="947434at2"/>
<name>A0A2T0WLS6_9BACT</name>
<dbReference type="AlphaFoldDB" id="A0A2T0WLS6"/>
<reference evidence="3 4" key="1">
    <citation type="submission" date="2018-03" db="EMBL/GenBank/DDBJ databases">
        <title>Genomic Encyclopedia of Archaeal and Bacterial Type Strains, Phase II (KMG-II): from individual species to whole genera.</title>
        <authorList>
            <person name="Goeker M."/>
        </authorList>
    </citation>
    <scope>NUCLEOTIDE SEQUENCE [LARGE SCALE GENOMIC DNA]</scope>
    <source>
        <strain evidence="3 4">DSM 27929</strain>
    </source>
</reference>
<feature type="domain" description="Outer membrane protein beta-barrel" evidence="2">
    <location>
        <begin position="20"/>
        <end position="178"/>
    </location>
</feature>
<feature type="signal peptide" evidence="1">
    <location>
        <begin position="1"/>
        <end position="18"/>
    </location>
</feature>